<dbReference type="Proteomes" id="UP001172101">
    <property type="component" value="Unassembled WGS sequence"/>
</dbReference>
<evidence type="ECO:0000256" key="1">
    <source>
        <dbReference type="SAM" id="MobiDB-lite"/>
    </source>
</evidence>
<reference evidence="2" key="1">
    <citation type="submission" date="2023-06" db="EMBL/GenBank/DDBJ databases">
        <title>Genome-scale phylogeny and comparative genomics of the fungal order Sordariales.</title>
        <authorList>
            <consortium name="Lawrence Berkeley National Laboratory"/>
            <person name="Hensen N."/>
            <person name="Bonometti L."/>
            <person name="Westerberg I."/>
            <person name="Brannstrom I.O."/>
            <person name="Guillou S."/>
            <person name="Cros-Aarteil S."/>
            <person name="Calhoun S."/>
            <person name="Haridas S."/>
            <person name="Kuo A."/>
            <person name="Mondo S."/>
            <person name="Pangilinan J."/>
            <person name="Riley R."/>
            <person name="LaButti K."/>
            <person name="Andreopoulos B."/>
            <person name="Lipzen A."/>
            <person name="Chen C."/>
            <person name="Yanf M."/>
            <person name="Daum C."/>
            <person name="Ng V."/>
            <person name="Clum A."/>
            <person name="Steindorff A."/>
            <person name="Ohm R."/>
            <person name="Martin F."/>
            <person name="Silar P."/>
            <person name="Natvig D."/>
            <person name="Lalanne C."/>
            <person name="Gautier V."/>
            <person name="Ament-velasquez S.L."/>
            <person name="Kruys A."/>
            <person name="Hutchinson M.I."/>
            <person name="Powell A.J."/>
            <person name="Barry K."/>
            <person name="Miller A.N."/>
            <person name="Grigoriev I.V."/>
            <person name="Debuchy R."/>
            <person name="Gladieux P."/>
            <person name="Thoren M.H."/>
            <person name="Johannesson H."/>
        </authorList>
    </citation>
    <scope>NUCLEOTIDE SEQUENCE</scope>
    <source>
        <strain evidence="2">SMH2392-1A</strain>
    </source>
</reference>
<name>A0AA40E8X2_9PEZI</name>
<feature type="region of interest" description="Disordered" evidence="1">
    <location>
        <begin position="350"/>
        <end position="369"/>
    </location>
</feature>
<dbReference type="InterPro" id="IPR027417">
    <property type="entry name" value="P-loop_NTPase"/>
</dbReference>
<protein>
    <recommendedName>
        <fullName evidence="4">NACHT domain-containing protein</fullName>
    </recommendedName>
</protein>
<gene>
    <name evidence="2" type="ORF">B0T26DRAFT_748580</name>
</gene>
<dbReference type="AlphaFoldDB" id="A0AA40E8X2"/>
<dbReference type="PANTHER" id="PTHR10039:SF5">
    <property type="entry name" value="NACHT DOMAIN-CONTAINING PROTEIN"/>
    <property type="match status" value="1"/>
</dbReference>
<dbReference type="PANTHER" id="PTHR10039">
    <property type="entry name" value="AMELOGENIN"/>
    <property type="match status" value="1"/>
</dbReference>
<dbReference type="EMBL" id="JAUIRO010000002">
    <property type="protein sequence ID" value="KAK0728346.1"/>
    <property type="molecule type" value="Genomic_DNA"/>
</dbReference>
<evidence type="ECO:0008006" key="4">
    <source>
        <dbReference type="Google" id="ProtNLM"/>
    </source>
</evidence>
<dbReference type="RefSeq" id="XP_060301201.1">
    <property type="nucleotide sequence ID" value="XM_060444982.1"/>
</dbReference>
<evidence type="ECO:0000313" key="3">
    <source>
        <dbReference type="Proteomes" id="UP001172101"/>
    </source>
</evidence>
<evidence type="ECO:0000313" key="2">
    <source>
        <dbReference type="EMBL" id="KAK0728346.1"/>
    </source>
</evidence>
<dbReference type="GeneID" id="85328252"/>
<dbReference type="SUPFAM" id="SSF52540">
    <property type="entry name" value="P-loop containing nucleoside triphosphate hydrolases"/>
    <property type="match status" value="1"/>
</dbReference>
<organism evidence="2 3">
    <name type="scientific">Lasiosphaeria miniovina</name>
    <dbReference type="NCBI Taxonomy" id="1954250"/>
    <lineage>
        <taxon>Eukaryota</taxon>
        <taxon>Fungi</taxon>
        <taxon>Dikarya</taxon>
        <taxon>Ascomycota</taxon>
        <taxon>Pezizomycotina</taxon>
        <taxon>Sordariomycetes</taxon>
        <taxon>Sordariomycetidae</taxon>
        <taxon>Sordariales</taxon>
        <taxon>Lasiosphaeriaceae</taxon>
        <taxon>Lasiosphaeria</taxon>
    </lineage>
</organism>
<sequence>MEPFSAFAVAATAVQFVDFSSKLLSRVLRVYRGPTTADKGHLLDLELSSTLVISGLIGKLTDHLRFPEINEREARVPRAYANTFEWIFQPGPDLDPDLVVPPNAKETTFRDWLLHGHGIYYIAGKAGSGKSTLLKFIYEDPRTAELLSQWSSPKHLILFEVQDANYFFLVDGLDEFDSSSQDLVELLNMLGSLLNVRLCVSSRPLVVFEDAYGRNPGLRLEDMTRPDISSYVNIHFWKHPAFPELFEVDPDFYSKIVRQVTIKASGIFLWVVLVGRSLMEGLANGDRPEDLQRRLDEIPAELENLFATMLDNLEPRYFVRASNIFQIFRAAKRKPTLLCMSFANEEDQTLDSAGRRRVTSTPKPNPKIKPKIELKPNYRRFRHLLPIIPPNCVRVE</sequence>
<comment type="caution">
    <text evidence="2">The sequence shown here is derived from an EMBL/GenBank/DDBJ whole genome shotgun (WGS) entry which is preliminary data.</text>
</comment>
<accession>A0AA40E8X2</accession>
<proteinExistence type="predicted"/>
<keyword evidence="3" id="KW-1185">Reference proteome</keyword>